<dbReference type="PANTHER" id="PTHR32089:SF112">
    <property type="entry name" value="LYSOZYME-LIKE PROTEIN-RELATED"/>
    <property type="match status" value="1"/>
</dbReference>
<proteinExistence type="predicted"/>
<organism evidence="4 5">
    <name type="scientific">Halalkalibacter wakoensis JCM 9140</name>
    <dbReference type="NCBI Taxonomy" id="1236970"/>
    <lineage>
        <taxon>Bacteria</taxon>
        <taxon>Bacillati</taxon>
        <taxon>Bacillota</taxon>
        <taxon>Bacilli</taxon>
        <taxon>Bacillales</taxon>
        <taxon>Bacillaceae</taxon>
        <taxon>Halalkalibacter</taxon>
    </lineage>
</organism>
<name>W4Q3Z4_9BACI</name>
<protein>
    <submittedName>
        <fullName evidence="4">Methyl-accepting chemotaxis sensory transducer</fullName>
    </submittedName>
</protein>
<dbReference type="PANTHER" id="PTHR32089">
    <property type="entry name" value="METHYL-ACCEPTING CHEMOTAXIS PROTEIN MCPB"/>
    <property type="match status" value="1"/>
</dbReference>
<sequence>MGRGFGVVAEEIRKLSNETVSSTEKIRTTLTNIQKSMDEISASIEKVVEVGNDQAASTQEIASFIDEIEKMSKQLNKYASDLL</sequence>
<accession>W4Q3Z4</accession>
<dbReference type="EMBL" id="BAUT01000018">
    <property type="protein sequence ID" value="GAE26084.1"/>
    <property type="molecule type" value="Genomic_DNA"/>
</dbReference>
<keyword evidence="5" id="KW-1185">Reference proteome</keyword>
<evidence type="ECO:0000256" key="2">
    <source>
        <dbReference type="PROSITE-ProRule" id="PRU00284"/>
    </source>
</evidence>
<evidence type="ECO:0000313" key="4">
    <source>
        <dbReference type="EMBL" id="GAE26084.1"/>
    </source>
</evidence>
<evidence type="ECO:0000256" key="1">
    <source>
        <dbReference type="ARBA" id="ARBA00023224"/>
    </source>
</evidence>
<evidence type="ECO:0000313" key="5">
    <source>
        <dbReference type="Proteomes" id="UP000018890"/>
    </source>
</evidence>
<keyword evidence="1 2" id="KW-0807">Transducer</keyword>
<dbReference type="Gene3D" id="1.10.287.950">
    <property type="entry name" value="Methyl-accepting chemotaxis protein"/>
    <property type="match status" value="1"/>
</dbReference>
<dbReference type="STRING" id="1236970.JCM9140_2112"/>
<evidence type="ECO:0000259" key="3">
    <source>
        <dbReference type="PROSITE" id="PS50111"/>
    </source>
</evidence>
<dbReference type="GO" id="GO:0016020">
    <property type="term" value="C:membrane"/>
    <property type="evidence" value="ECO:0007669"/>
    <property type="project" value="InterPro"/>
</dbReference>
<dbReference type="SUPFAM" id="SSF58104">
    <property type="entry name" value="Methyl-accepting chemotaxis protein (MCP) signaling domain"/>
    <property type="match status" value="1"/>
</dbReference>
<dbReference type="AlphaFoldDB" id="W4Q3Z4"/>
<reference evidence="4" key="1">
    <citation type="journal article" date="2014" name="Genome Announc.">
        <title>Draft Genome Sequences of Three Alkaliphilic Bacillus Strains, Bacillus wakoensis JCM 9140T, Bacillus akibai JCM 9157T, and Bacillus hemicellulosilyticus JCM 9152T.</title>
        <authorList>
            <person name="Yuki M."/>
            <person name="Oshima K."/>
            <person name="Suda W."/>
            <person name="Oshida Y."/>
            <person name="Kitamura K."/>
            <person name="Iida T."/>
            <person name="Hattori M."/>
            <person name="Ohkuma M."/>
        </authorList>
    </citation>
    <scope>NUCLEOTIDE SEQUENCE [LARGE SCALE GENOMIC DNA]</scope>
    <source>
        <strain evidence="4">JCM 9140</strain>
    </source>
</reference>
<dbReference type="PROSITE" id="PS50111">
    <property type="entry name" value="CHEMOTAXIS_TRANSDUC_2"/>
    <property type="match status" value="1"/>
</dbReference>
<dbReference type="InterPro" id="IPR004089">
    <property type="entry name" value="MCPsignal_dom"/>
</dbReference>
<dbReference type="Proteomes" id="UP000018890">
    <property type="component" value="Unassembled WGS sequence"/>
</dbReference>
<dbReference type="GO" id="GO:0007165">
    <property type="term" value="P:signal transduction"/>
    <property type="evidence" value="ECO:0007669"/>
    <property type="project" value="UniProtKB-KW"/>
</dbReference>
<feature type="domain" description="Methyl-accepting transducer" evidence="3">
    <location>
        <begin position="1"/>
        <end position="83"/>
    </location>
</feature>
<comment type="caution">
    <text evidence="4">The sequence shown here is derived from an EMBL/GenBank/DDBJ whole genome shotgun (WGS) entry which is preliminary data.</text>
</comment>
<dbReference type="Pfam" id="PF00015">
    <property type="entry name" value="MCPsignal"/>
    <property type="match status" value="1"/>
</dbReference>
<gene>
    <name evidence="4" type="ORF">JCM9140_2112</name>
</gene>